<dbReference type="InterPro" id="IPR027368">
    <property type="entry name" value="MnmE_dom2"/>
</dbReference>
<dbReference type="InterPro" id="IPR018948">
    <property type="entry name" value="GTP-bd_TrmE_N"/>
</dbReference>
<feature type="compositionally biased region" description="Basic and acidic residues" evidence="1">
    <location>
        <begin position="265"/>
        <end position="277"/>
    </location>
</feature>
<dbReference type="GO" id="GO:0002098">
    <property type="term" value="P:tRNA wobble uridine modification"/>
    <property type="evidence" value="ECO:0007669"/>
    <property type="project" value="TreeGrafter"/>
</dbReference>
<accession>A0A9P4IFU7</accession>
<dbReference type="Gene3D" id="3.40.50.300">
    <property type="entry name" value="P-loop containing nucleotide triphosphate hydrolases"/>
    <property type="match status" value="1"/>
</dbReference>
<reference evidence="5" key="1">
    <citation type="journal article" date="2020" name="Stud. Mycol.">
        <title>101 Dothideomycetes genomes: a test case for predicting lifestyles and emergence of pathogens.</title>
        <authorList>
            <person name="Haridas S."/>
            <person name="Albert R."/>
            <person name="Binder M."/>
            <person name="Bloem J."/>
            <person name="Labutti K."/>
            <person name="Salamov A."/>
            <person name="Andreopoulos B."/>
            <person name="Baker S."/>
            <person name="Barry K."/>
            <person name="Bills G."/>
            <person name="Bluhm B."/>
            <person name="Cannon C."/>
            <person name="Castanera R."/>
            <person name="Culley D."/>
            <person name="Daum C."/>
            <person name="Ezra D."/>
            <person name="Gonzalez J."/>
            <person name="Henrissat B."/>
            <person name="Kuo A."/>
            <person name="Liang C."/>
            <person name="Lipzen A."/>
            <person name="Lutzoni F."/>
            <person name="Magnuson J."/>
            <person name="Mondo S."/>
            <person name="Nolan M."/>
            <person name="Ohm R."/>
            <person name="Pangilinan J."/>
            <person name="Park H.-J."/>
            <person name="Ramirez L."/>
            <person name="Alfaro M."/>
            <person name="Sun H."/>
            <person name="Tritt A."/>
            <person name="Yoshinaga Y."/>
            <person name="Zwiers L.-H."/>
            <person name="Turgeon B."/>
            <person name="Goodwin S."/>
            <person name="Spatafora J."/>
            <person name="Crous P."/>
            <person name="Grigoriev I."/>
        </authorList>
    </citation>
    <scope>NUCLEOTIDE SEQUENCE</scope>
    <source>
        <strain evidence="5">CBS 133067</strain>
    </source>
</reference>
<dbReference type="GO" id="GO:0005739">
    <property type="term" value="C:mitochondrion"/>
    <property type="evidence" value="ECO:0007669"/>
    <property type="project" value="TreeGrafter"/>
</dbReference>
<evidence type="ECO:0000313" key="6">
    <source>
        <dbReference type="Proteomes" id="UP000799772"/>
    </source>
</evidence>
<dbReference type="PANTHER" id="PTHR42714">
    <property type="entry name" value="TRNA MODIFICATION GTPASE GTPBP3"/>
    <property type="match status" value="1"/>
</dbReference>
<dbReference type="GO" id="GO:0005525">
    <property type="term" value="F:GTP binding"/>
    <property type="evidence" value="ECO:0007669"/>
    <property type="project" value="InterPro"/>
</dbReference>
<gene>
    <name evidence="5" type="ORF">NA57DRAFT_41126</name>
</gene>
<dbReference type="InterPro" id="IPR027417">
    <property type="entry name" value="P-loop_NTPase"/>
</dbReference>
<dbReference type="InterPro" id="IPR031168">
    <property type="entry name" value="G_TrmE"/>
</dbReference>
<comment type="caution">
    <text evidence="5">The sequence shown here is derived from an EMBL/GenBank/DDBJ whole genome shotgun (WGS) entry which is preliminary data.</text>
</comment>
<feature type="region of interest" description="Disordered" evidence="1">
    <location>
        <begin position="378"/>
        <end position="399"/>
    </location>
</feature>
<dbReference type="Gene3D" id="3.30.1360.120">
    <property type="entry name" value="Probable tRNA modification gtpase trme, domain 1"/>
    <property type="match status" value="1"/>
</dbReference>
<organism evidence="5 6">
    <name type="scientific">Rhizodiscina lignyota</name>
    <dbReference type="NCBI Taxonomy" id="1504668"/>
    <lineage>
        <taxon>Eukaryota</taxon>
        <taxon>Fungi</taxon>
        <taxon>Dikarya</taxon>
        <taxon>Ascomycota</taxon>
        <taxon>Pezizomycotina</taxon>
        <taxon>Dothideomycetes</taxon>
        <taxon>Pleosporomycetidae</taxon>
        <taxon>Aulographales</taxon>
        <taxon>Rhizodiscinaceae</taxon>
        <taxon>Rhizodiscina</taxon>
    </lineage>
</organism>
<dbReference type="CDD" id="cd04164">
    <property type="entry name" value="trmE"/>
    <property type="match status" value="1"/>
</dbReference>
<name>A0A9P4IFU7_9PEZI</name>
<feature type="compositionally biased region" description="Polar residues" evidence="1">
    <location>
        <begin position="380"/>
        <end position="395"/>
    </location>
</feature>
<dbReference type="CDD" id="cd14858">
    <property type="entry name" value="TrmE_N"/>
    <property type="match status" value="1"/>
</dbReference>
<dbReference type="Pfam" id="PF01926">
    <property type="entry name" value="MMR_HSR1"/>
    <property type="match status" value="1"/>
</dbReference>
<dbReference type="InterPro" id="IPR027266">
    <property type="entry name" value="TrmE/GcvT-like"/>
</dbReference>
<evidence type="ECO:0000313" key="5">
    <source>
        <dbReference type="EMBL" id="KAF2097426.1"/>
    </source>
</evidence>
<feature type="region of interest" description="Disordered" evidence="1">
    <location>
        <begin position="257"/>
        <end position="277"/>
    </location>
</feature>
<dbReference type="InterPro" id="IPR025867">
    <property type="entry name" value="MnmE_helical"/>
</dbReference>
<feature type="domain" description="MnmE helical" evidence="4">
    <location>
        <begin position="100"/>
        <end position="508"/>
    </location>
</feature>
<dbReference type="OrthoDB" id="188276at2759"/>
<feature type="domain" description="GTP-binding protein TrmE N-terminal" evidence="3">
    <location>
        <begin position="3"/>
        <end position="97"/>
    </location>
</feature>
<proteinExistence type="predicted"/>
<dbReference type="PANTHER" id="PTHR42714:SF2">
    <property type="entry name" value="TRNA MODIFICATION GTPASE GTPBP3, MITOCHONDRIAL"/>
    <property type="match status" value="1"/>
</dbReference>
<sequence length="508" mass="54827">PSPRLAVLRTLYDPADDGILDPGALVLYFPAPHSFTGEDVLELHIHGGPATITAVLAAVPQCAAHFECPECKEVGAGHAIRYAEPGEFTRLAFLNKRLSLPQIEALSATLSAQTEQQRRVAARGSRSALSDTYEAWRMKLLLARGELEAIIDFHESEDFDETPEQLAKNVAQMARGLLEEIKLHRANAVRGELLRSGISVAFLGAPNAGKSSLLNRVVGREAAIVSREAGTTRDIVDVNVDLAGWYVKFGDMAGLRGSNSSGHATSEKDEVGEVEQEGIRRAKERALQSDVVVVILAVELDPENGQPVLRIDPEVVATAHECATQGRAVLVAINKTDKLDSAEDDNFGPKIIAAWRKEVQASLGVEEGRIFAISCRSEAEPQTSPQNQPGGTTTPDPGHIQAFLHGLTSTFSSLTQPLVPNRDPANETYLSDMSIWQDSLGASERQRVLLEECMGHLEVFLAHTLQQQSFDVVVAAESLRAAADCLARVTGRGEGGDVEEVLGVVFEK</sequence>
<evidence type="ECO:0000259" key="4">
    <source>
        <dbReference type="Pfam" id="PF12631"/>
    </source>
</evidence>
<dbReference type="GO" id="GO:0030488">
    <property type="term" value="P:tRNA methylation"/>
    <property type="evidence" value="ECO:0007669"/>
    <property type="project" value="TreeGrafter"/>
</dbReference>
<protein>
    <submittedName>
        <fullName evidence="5">tRNA modification GTPase mss1 mitochondrial</fullName>
    </submittedName>
</protein>
<dbReference type="EMBL" id="ML978128">
    <property type="protein sequence ID" value="KAF2097426.1"/>
    <property type="molecule type" value="Genomic_DNA"/>
</dbReference>
<evidence type="ECO:0000256" key="1">
    <source>
        <dbReference type="SAM" id="MobiDB-lite"/>
    </source>
</evidence>
<evidence type="ECO:0000259" key="3">
    <source>
        <dbReference type="Pfam" id="PF10396"/>
    </source>
</evidence>
<evidence type="ECO:0000259" key="2">
    <source>
        <dbReference type="Pfam" id="PF01926"/>
    </source>
</evidence>
<keyword evidence="6" id="KW-1185">Reference proteome</keyword>
<dbReference type="Pfam" id="PF12631">
    <property type="entry name" value="MnmE_helical"/>
    <property type="match status" value="1"/>
</dbReference>
<dbReference type="Proteomes" id="UP000799772">
    <property type="component" value="Unassembled WGS sequence"/>
</dbReference>
<dbReference type="AlphaFoldDB" id="A0A9P4IFU7"/>
<dbReference type="SUPFAM" id="SSF52540">
    <property type="entry name" value="P-loop containing nucleoside triphosphate hydrolases"/>
    <property type="match status" value="1"/>
</dbReference>
<dbReference type="Gene3D" id="1.20.120.430">
    <property type="entry name" value="tRNA modification GTPase MnmE domain 2"/>
    <property type="match status" value="2"/>
</dbReference>
<feature type="non-terminal residue" evidence="5">
    <location>
        <position position="1"/>
    </location>
</feature>
<dbReference type="Pfam" id="PF10396">
    <property type="entry name" value="TrmE_N"/>
    <property type="match status" value="1"/>
</dbReference>
<feature type="domain" description="G" evidence="2">
    <location>
        <begin position="200"/>
        <end position="335"/>
    </location>
</feature>
<dbReference type="InterPro" id="IPR006073">
    <property type="entry name" value="GTP-bd"/>
</dbReference>